<feature type="compositionally biased region" description="Pro residues" evidence="4">
    <location>
        <begin position="132"/>
        <end position="143"/>
    </location>
</feature>
<dbReference type="EMBL" id="GG745370">
    <property type="protein sequence ID" value="KNE71234.1"/>
    <property type="molecule type" value="Genomic_DNA"/>
</dbReference>
<feature type="region of interest" description="Disordered" evidence="4">
    <location>
        <begin position="48"/>
        <end position="214"/>
    </location>
</feature>
<dbReference type="STRING" id="578462.A0A0L0T9J8"/>
<feature type="compositionally biased region" description="Low complexity" evidence="4">
    <location>
        <begin position="311"/>
        <end position="321"/>
    </location>
</feature>
<feature type="compositionally biased region" description="Basic and acidic residues" evidence="4">
    <location>
        <begin position="205"/>
        <end position="214"/>
    </location>
</feature>
<dbReference type="Proteomes" id="UP000054350">
    <property type="component" value="Unassembled WGS sequence"/>
</dbReference>
<dbReference type="AlphaFoldDB" id="A0A0L0T9J8"/>
<dbReference type="Pfam" id="PF12824">
    <property type="entry name" value="MRP-L20"/>
    <property type="match status" value="1"/>
</dbReference>
<evidence type="ECO:0000256" key="2">
    <source>
        <dbReference type="ARBA" id="ARBA00010895"/>
    </source>
</evidence>
<reference evidence="5 6" key="1">
    <citation type="submission" date="2009-11" db="EMBL/GenBank/DDBJ databases">
        <title>Annotation of Allomyces macrogynus ATCC 38327.</title>
        <authorList>
            <consortium name="The Broad Institute Genome Sequencing Platform"/>
            <person name="Russ C."/>
            <person name="Cuomo C."/>
            <person name="Burger G."/>
            <person name="Gray M.W."/>
            <person name="Holland P.W.H."/>
            <person name="King N."/>
            <person name="Lang F.B.F."/>
            <person name="Roger A.J."/>
            <person name="Ruiz-Trillo I."/>
            <person name="Young S.K."/>
            <person name="Zeng Q."/>
            <person name="Gargeya S."/>
            <person name="Fitzgerald M."/>
            <person name="Haas B."/>
            <person name="Abouelleil A."/>
            <person name="Alvarado L."/>
            <person name="Arachchi H.M."/>
            <person name="Berlin A."/>
            <person name="Chapman S.B."/>
            <person name="Gearin G."/>
            <person name="Goldberg J."/>
            <person name="Griggs A."/>
            <person name="Gujja S."/>
            <person name="Hansen M."/>
            <person name="Heiman D."/>
            <person name="Howarth C."/>
            <person name="Larimer J."/>
            <person name="Lui A."/>
            <person name="MacDonald P.J.P."/>
            <person name="McCowen C."/>
            <person name="Montmayeur A."/>
            <person name="Murphy C."/>
            <person name="Neiman D."/>
            <person name="Pearson M."/>
            <person name="Priest M."/>
            <person name="Roberts A."/>
            <person name="Saif S."/>
            <person name="Shea T."/>
            <person name="Sisk P."/>
            <person name="Stolte C."/>
            <person name="Sykes S."/>
            <person name="Wortman J."/>
            <person name="Nusbaum C."/>
            <person name="Birren B."/>
        </authorList>
    </citation>
    <scope>NUCLEOTIDE SEQUENCE [LARGE SCALE GENOMIC DNA]</scope>
    <source>
        <strain evidence="5 6">ATCC 38327</strain>
    </source>
</reference>
<organism evidence="5 6">
    <name type="scientific">Allomyces macrogynus (strain ATCC 38327)</name>
    <name type="common">Allomyces javanicus var. macrogynus</name>
    <dbReference type="NCBI Taxonomy" id="578462"/>
    <lineage>
        <taxon>Eukaryota</taxon>
        <taxon>Fungi</taxon>
        <taxon>Fungi incertae sedis</taxon>
        <taxon>Blastocladiomycota</taxon>
        <taxon>Blastocladiomycetes</taxon>
        <taxon>Blastocladiales</taxon>
        <taxon>Blastocladiaceae</taxon>
        <taxon>Allomyces</taxon>
    </lineage>
</organism>
<proteinExistence type="inferred from homology"/>
<feature type="compositionally biased region" description="Basic and acidic residues" evidence="4">
    <location>
        <begin position="291"/>
        <end position="309"/>
    </location>
</feature>
<gene>
    <name evidence="5" type="ORF">AMAG_15889</name>
</gene>
<evidence type="ECO:0000256" key="3">
    <source>
        <dbReference type="ARBA" id="ARBA00013566"/>
    </source>
</evidence>
<evidence type="ECO:0000256" key="1">
    <source>
        <dbReference type="ARBA" id="ARBA00003548"/>
    </source>
</evidence>
<dbReference type="InterPro" id="IPR010487">
    <property type="entry name" value="NGRN/Rrg9"/>
</dbReference>
<comment type="similarity">
    <text evidence="2">Belongs to the RRG9 family.</text>
</comment>
<comment type="function">
    <text evidence="1">Required for respiratory activity and maintenance and expression of the mitochondrial genome.</text>
</comment>
<dbReference type="GO" id="GO:0005634">
    <property type="term" value="C:nucleus"/>
    <property type="evidence" value="ECO:0007669"/>
    <property type="project" value="TreeGrafter"/>
</dbReference>
<feature type="region of interest" description="Disordered" evidence="4">
    <location>
        <begin position="285"/>
        <end position="383"/>
    </location>
</feature>
<accession>A0A0L0T9J8</accession>
<dbReference type="PANTHER" id="PTHR13475:SF3">
    <property type="entry name" value="NEUGRIN"/>
    <property type="match status" value="1"/>
</dbReference>
<sequence>MYRAASRATAVAHAVPWPRPRLHLPAAAIWAVTTRVCRPAATVSTGFATARSSSNDSNNSDSANTPPAPTNSASTPAAAAAAQPRRLVAHSSPLDLLKKKPASKGDASSQKPARNPASVLASLGIDLDPAELAPPRPGAPPQPGSASFGGSRAPRTASSSARSPDHHGDAPPRQSDPTRRPTSFPTASSSSRWRPPPPPPTSATDRWDPRKKLPRAAMDRIRFLHAQDPVQFSPAKLSRAYGIGYEAVKRILRSKYVPDAERAEEMDRSRAEVKVAWRHAQATARKAKLKKEREEAEARATEGGVERGAARGRVNVAPADAVEVRVAEEEGGAALAEMEPTDAVDDDATRTDLVARPPRPAPALKPASAESKDDPDDWSWLAR</sequence>
<dbReference type="OrthoDB" id="5578174at2759"/>
<dbReference type="PANTHER" id="PTHR13475">
    <property type="entry name" value="NEUGRIN"/>
    <property type="match status" value="1"/>
</dbReference>
<name>A0A0L0T9J8_ALLM3</name>
<reference evidence="6" key="2">
    <citation type="submission" date="2009-11" db="EMBL/GenBank/DDBJ databases">
        <title>The Genome Sequence of Allomyces macrogynus strain ATCC 38327.</title>
        <authorList>
            <consortium name="The Broad Institute Genome Sequencing Platform"/>
            <person name="Russ C."/>
            <person name="Cuomo C."/>
            <person name="Shea T."/>
            <person name="Young S.K."/>
            <person name="Zeng Q."/>
            <person name="Koehrsen M."/>
            <person name="Haas B."/>
            <person name="Borodovsky M."/>
            <person name="Guigo R."/>
            <person name="Alvarado L."/>
            <person name="Berlin A."/>
            <person name="Borenstein D."/>
            <person name="Chen Z."/>
            <person name="Engels R."/>
            <person name="Freedman E."/>
            <person name="Gellesch M."/>
            <person name="Goldberg J."/>
            <person name="Griggs A."/>
            <person name="Gujja S."/>
            <person name="Heiman D."/>
            <person name="Hepburn T."/>
            <person name="Howarth C."/>
            <person name="Jen D."/>
            <person name="Larson L."/>
            <person name="Lewis B."/>
            <person name="Mehta T."/>
            <person name="Park D."/>
            <person name="Pearson M."/>
            <person name="Roberts A."/>
            <person name="Saif S."/>
            <person name="Shenoy N."/>
            <person name="Sisk P."/>
            <person name="Stolte C."/>
            <person name="Sykes S."/>
            <person name="Walk T."/>
            <person name="White J."/>
            <person name="Yandava C."/>
            <person name="Burger G."/>
            <person name="Gray M.W."/>
            <person name="Holland P.W.H."/>
            <person name="King N."/>
            <person name="Lang F.B.F."/>
            <person name="Roger A.J."/>
            <person name="Ruiz-Trillo I."/>
            <person name="Lander E."/>
            <person name="Nusbaum C."/>
        </authorList>
    </citation>
    <scope>NUCLEOTIDE SEQUENCE [LARGE SCALE GENOMIC DNA]</scope>
    <source>
        <strain evidence="6">ATCC 38327</strain>
    </source>
</reference>
<evidence type="ECO:0000313" key="5">
    <source>
        <dbReference type="EMBL" id="KNE71234.1"/>
    </source>
</evidence>
<keyword evidence="6" id="KW-1185">Reference proteome</keyword>
<feature type="compositionally biased region" description="Low complexity" evidence="4">
    <location>
        <begin position="144"/>
        <end position="162"/>
    </location>
</feature>
<dbReference type="VEuPathDB" id="FungiDB:AMAG_15889"/>
<evidence type="ECO:0000313" key="6">
    <source>
        <dbReference type="Proteomes" id="UP000054350"/>
    </source>
</evidence>
<feature type="compositionally biased region" description="Low complexity" evidence="4">
    <location>
        <begin position="52"/>
        <end position="82"/>
    </location>
</feature>
<protein>
    <recommendedName>
        <fullName evidence="3">Required for respiratory growth protein 9, mitochondrial</fullName>
    </recommendedName>
</protein>
<evidence type="ECO:0000256" key="4">
    <source>
        <dbReference type="SAM" id="MobiDB-lite"/>
    </source>
</evidence>